<name>A0A0B5DDA3_9CORY</name>
<dbReference type="AlphaFoldDB" id="A0A0B5DDA3"/>
<dbReference type="Proteomes" id="UP000031524">
    <property type="component" value="Chromosome"/>
</dbReference>
<organism evidence="2 3">
    <name type="scientific">Corynebacterium humireducens NBRC 106098 = DSM 45392</name>
    <dbReference type="NCBI Taxonomy" id="1223515"/>
    <lineage>
        <taxon>Bacteria</taxon>
        <taxon>Bacillati</taxon>
        <taxon>Actinomycetota</taxon>
        <taxon>Actinomycetes</taxon>
        <taxon>Mycobacteriales</taxon>
        <taxon>Corynebacteriaceae</taxon>
        <taxon>Corynebacterium</taxon>
    </lineage>
</organism>
<dbReference type="RefSeq" id="WP_245631405.1">
    <property type="nucleotide sequence ID" value="NZ_BCSU01000028.1"/>
</dbReference>
<dbReference type="CDD" id="cd09729">
    <property type="entry name" value="Cse1_I-E"/>
    <property type="match status" value="1"/>
</dbReference>
<evidence type="ECO:0000256" key="1">
    <source>
        <dbReference type="SAM" id="MobiDB-lite"/>
    </source>
</evidence>
<feature type="compositionally biased region" description="Basic and acidic residues" evidence="1">
    <location>
        <begin position="242"/>
        <end position="251"/>
    </location>
</feature>
<dbReference type="NCBIfam" id="TIGR02547">
    <property type="entry name" value="casA_cse1"/>
    <property type="match status" value="1"/>
</dbReference>
<dbReference type="HOGENOM" id="CLU_034285_0_0_11"/>
<dbReference type="KEGG" id="chm:B842_11840"/>
<reference evidence="2 3" key="1">
    <citation type="submission" date="2013-04" db="EMBL/GenBank/DDBJ databases">
        <title>Complete genome sequence of Corynebacterium humireducens DSM 45392(T), isolated from a wastewater-fed microbial fuel cell.</title>
        <authorList>
            <person name="Ruckert C."/>
            <person name="Albersmeier A."/>
            <person name="Kalinowski J."/>
        </authorList>
    </citation>
    <scope>NUCLEOTIDE SEQUENCE [LARGE SCALE GENOMIC DNA]</scope>
    <source>
        <strain evidence="3">MFC-5</strain>
    </source>
</reference>
<feature type="region of interest" description="Disordered" evidence="1">
    <location>
        <begin position="242"/>
        <end position="264"/>
    </location>
</feature>
<dbReference type="EMBL" id="CP005286">
    <property type="protein sequence ID" value="AJE34213.1"/>
    <property type="molecule type" value="Genomic_DNA"/>
</dbReference>
<keyword evidence="3" id="KW-1185">Reference proteome</keyword>
<evidence type="ECO:0008006" key="4">
    <source>
        <dbReference type="Google" id="ProtNLM"/>
    </source>
</evidence>
<dbReference type="Pfam" id="PF09481">
    <property type="entry name" value="CRISPR_Cse1"/>
    <property type="match status" value="1"/>
</dbReference>
<gene>
    <name evidence="2" type="ORF">B842_11840</name>
</gene>
<proteinExistence type="predicted"/>
<accession>A0A0B5DDA3</accession>
<evidence type="ECO:0000313" key="3">
    <source>
        <dbReference type="Proteomes" id="UP000031524"/>
    </source>
</evidence>
<dbReference type="Gene3D" id="1.10.132.100">
    <property type="match status" value="1"/>
</dbReference>
<protein>
    <recommendedName>
        <fullName evidence="4">CRISPR-associated Cse1 family protein</fullName>
    </recommendedName>
</protein>
<evidence type="ECO:0000313" key="2">
    <source>
        <dbReference type="EMBL" id="AJE34213.1"/>
    </source>
</evidence>
<sequence>MSSPPTYSLLTEPWINCELADGSEKLLGIRDIFDGQHEVRSIRGDSPTQNYAVLRVLLAIFWRAHHPETLVRPGQTFTYAGWFEARLKELGGPDQLVSEYLDEYQDRFDLLHPEKPFMQVADLRTSKDSRFPVQRIIPEAEDEYFTMRAGEARESLDLAEAARWLIYAQAYDYSGIKSGAVGDARVKGGRGYPIGTGWTGRTGGTLVVGKNLRETLLLNTTQKALTDTNDRPVWERNQDTAAERHIDKPEGAGETAGPQGPSDLATWQGRRVRLFVEDGRVTAVLVSNGDRIPDAGANVLDDPMTPYRFSKNQSKGGKVVHYAQPFDPNRTMWRSLEPLISLDRDPGFDGKNVAPIRPRNLSQLAEIAEDVEMPPVLDIQMVSVSYGPNESSVATVVTGRIDLPVALLEPEAADLRAEVIDAAASTRDAAIALGQFAGHLLEAAGGMYEFQPDPTDGILAEIEPRFVTWLGKLDPDDTDRQISDWQVEVREQILERAAELMRGAGPKALVGREISSGPDGAGTRILSAGSAYRMLQGRLRKILHRIDDTDDTED</sequence>
<dbReference type="InterPro" id="IPR013381">
    <property type="entry name" value="CRISPR-assoc_prot_Cse1"/>
</dbReference>
<dbReference type="STRING" id="1223515.B842_11840"/>